<proteinExistence type="predicted"/>
<keyword evidence="1" id="KW-0812">Transmembrane</keyword>
<organism evidence="2 3">
    <name type="scientific">Lihuaxuella thermophila</name>
    <dbReference type="NCBI Taxonomy" id="1173111"/>
    <lineage>
        <taxon>Bacteria</taxon>
        <taxon>Bacillati</taxon>
        <taxon>Bacillota</taxon>
        <taxon>Bacilli</taxon>
        <taxon>Bacillales</taxon>
        <taxon>Thermoactinomycetaceae</taxon>
        <taxon>Lihuaxuella</taxon>
    </lineage>
</organism>
<dbReference type="EMBL" id="FOCQ01000002">
    <property type="protein sequence ID" value="SEM85509.1"/>
    <property type="molecule type" value="Genomic_DNA"/>
</dbReference>
<keyword evidence="1" id="KW-0472">Membrane</keyword>
<sequence>MSTGIKFSGSFFEQTFYGEMRDIHRSRIKPGFRETAIIAEISLFLIQLINQYGSLFIFSGLIIYFSFFYDQVMIFSV</sequence>
<evidence type="ECO:0000256" key="1">
    <source>
        <dbReference type="SAM" id="Phobius"/>
    </source>
</evidence>
<evidence type="ECO:0000313" key="3">
    <source>
        <dbReference type="Proteomes" id="UP000199695"/>
    </source>
</evidence>
<gene>
    <name evidence="2" type="ORF">SAMN05444955_102325</name>
</gene>
<reference evidence="2 3" key="1">
    <citation type="submission" date="2016-10" db="EMBL/GenBank/DDBJ databases">
        <authorList>
            <person name="de Groot N.N."/>
        </authorList>
    </citation>
    <scope>NUCLEOTIDE SEQUENCE [LARGE SCALE GENOMIC DNA]</scope>
    <source>
        <strain evidence="2 3">DSM 46701</strain>
    </source>
</reference>
<accession>A0A1H8BSE8</accession>
<protein>
    <submittedName>
        <fullName evidence="2">Uncharacterized protein</fullName>
    </submittedName>
</protein>
<evidence type="ECO:0000313" key="2">
    <source>
        <dbReference type="EMBL" id="SEM85509.1"/>
    </source>
</evidence>
<keyword evidence="3" id="KW-1185">Reference proteome</keyword>
<feature type="transmembrane region" description="Helical" evidence="1">
    <location>
        <begin position="55"/>
        <end position="75"/>
    </location>
</feature>
<dbReference type="AlphaFoldDB" id="A0A1H8BSE8"/>
<dbReference type="Proteomes" id="UP000199695">
    <property type="component" value="Unassembled WGS sequence"/>
</dbReference>
<name>A0A1H8BSE8_9BACL</name>
<keyword evidence="1" id="KW-1133">Transmembrane helix</keyword>